<dbReference type="AlphaFoldDB" id="A0A9P5SP94"/>
<gene>
    <name evidence="1" type="ORF">BG006_005229</name>
</gene>
<name>A0A9P5SP94_9FUNG</name>
<organism evidence="1 2">
    <name type="scientific">Podila minutissima</name>
    <dbReference type="NCBI Taxonomy" id="64525"/>
    <lineage>
        <taxon>Eukaryota</taxon>
        <taxon>Fungi</taxon>
        <taxon>Fungi incertae sedis</taxon>
        <taxon>Mucoromycota</taxon>
        <taxon>Mortierellomycotina</taxon>
        <taxon>Mortierellomycetes</taxon>
        <taxon>Mortierellales</taxon>
        <taxon>Mortierellaceae</taxon>
        <taxon>Podila</taxon>
    </lineage>
</organism>
<reference evidence="1" key="1">
    <citation type="journal article" date="2020" name="Fungal Divers.">
        <title>Resolving the Mortierellaceae phylogeny through synthesis of multi-gene phylogenetics and phylogenomics.</title>
        <authorList>
            <person name="Vandepol N."/>
            <person name="Liber J."/>
            <person name="Desiro A."/>
            <person name="Na H."/>
            <person name="Kennedy M."/>
            <person name="Barry K."/>
            <person name="Grigoriev I.V."/>
            <person name="Miller A.N."/>
            <person name="O'Donnell K."/>
            <person name="Stajich J.E."/>
            <person name="Bonito G."/>
        </authorList>
    </citation>
    <scope>NUCLEOTIDE SEQUENCE</scope>
    <source>
        <strain evidence="1">NVP1</strain>
    </source>
</reference>
<evidence type="ECO:0000313" key="2">
    <source>
        <dbReference type="Proteomes" id="UP000696485"/>
    </source>
</evidence>
<accession>A0A9P5SP94</accession>
<evidence type="ECO:0000313" key="1">
    <source>
        <dbReference type="EMBL" id="KAF9331916.1"/>
    </source>
</evidence>
<comment type="caution">
    <text evidence="1">The sequence shown here is derived from an EMBL/GenBank/DDBJ whole genome shotgun (WGS) entry which is preliminary data.</text>
</comment>
<dbReference type="InterPro" id="IPR032675">
    <property type="entry name" value="LRR_dom_sf"/>
</dbReference>
<protein>
    <submittedName>
        <fullName evidence="1">Uncharacterized protein</fullName>
    </submittedName>
</protein>
<keyword evidence="2" id="KW-1185">Reference proteome</keyword>
<sequence>MRCKDPAELDDDDGGPRAIPAEILRTQSRHFRYVSIWHPLPIPLQCTHIKELYLQGEGFLSHADLIFSNSQLSNLMLDFGDGQRYSDVQHALEAVRQLKVFCLRNLLFKTPDQVTQVLNNNSASLQELDFHIPYGISGFLGCEPLTRVRRIGFSGSWTSNMGMLELIRLCPNLEILKVSGRECPVPQLAKSIRECCPKVAIIRCDLGGLSEDESMLLVQAPSRLVELDSILHSFSTRICDALLMRHASWLERLNLSFFDGAKAAMEGTNRILASCPNLRSLAMFFAGSCSSQEYAPSLWANNDPWICTQLETLDLNGCFFEDLSSGSADDVCRSQKEAEAEAKFRDDLSSHGWSVSATPPPGAMAGFRLLSVVRRYEILRRVWDMECAFRR</sequence>
<proteinExistence type="predicted"/>
<dbReference type="EMBL" id="JAAAUY010000294">
    <property type="protein sequence ID" value="KAF9331916.1"/>
    <property type="molecule type" value="Genomic_DNA"/>
</dbReference>
<dbReference type="Proteomes" id="UP000696485">
    <property type="component" value="Unassembled WGS sequence"/>
</dbReference>
<dbReference type="Gene3D" id="3.80.10.10">
    <property type="entry name" value="Ribonuclease Inhibitor"/>
    <property type="match status" value="1"/>
</dbReference>
<dbReference type="SUPFAM" id="SSF52047">
    <property type="entry name" value="RNI-like"/>
    <property type="match status" value="1"/>
</dbReference>